<dbReference type="GeneID" id="106517882"/>
<keyword evidence="4 8" id="KW-1133">Transmembrane helix</keyword>
<evidence type="ECO:0000256" key="5">
    <source>
        <dbReference type="ARBA" id="ARBA00023136"/>
    </source>
</evidence>
<dbReference type="PANTHER" id="PTHR23037:SF46">
    <property type="entry name" value="INTERLEUKIN 5 RECEPTOR SUBUNIT ALPHA"/>
    <property type="match status" value="1"/>
</dbReference>
<gene>
    <name evidence="12" type="primary">LOC106517882</name>
</gene>
<dbReference type="PANTHER" id="PTHR23037">
    <property type="entry name" value="CYTOKINE RECEPTOR"/>
    <property type="match status" value="1"/>
</dbReference>
<dbReference type="PROSITE" id="PS50853">
    <property type="entry name" value="FN3"/>
    <property type="match status" value="1"/>
</dbReference>
<keyword evidence="7" id="KW-0325">Glycoprotein</keyword>
<name>A0A2I4B9H3_AUSLI</name>
<keyword evidence="11" id="KW-1185">Reference proteome</keyword>
<protein>
    <submittedName>
        <fullName evidence="12">Granulocyte-macrophage colony-stimulating factor receptor subunit alpha</fullName>
    </submittedName>
</protein>
<dbReference type="InterPro" id="IPR013783">
    <property type="entry name" value="Ig-like_fold"/>
</dbReference>
<feature type="transmembrane region" description="Helical" evidence="8">
    <location>
        <begin position="243"/>
        <end position="263"/>
    </location>
</feature>
<evidence type="ECO:0000256" key="8">
    <source>
        <dbReference type="SAM" id="Phobius"/>
    </source>
</evidence>
<reference evidence="12" key="1">
    <citation type="submission" date="2025-08" db="UniProtKB">
        <authorList>
            <consortium name="RefSeq"/>
        </authorList>
    </citation>
    <scope>IDENTIFICATION</scope>
</reference>
<dbReference type="InParanoid" id="A0A2I4B9H3"/>
<dbReference type="Gene3D" id="2.60.40.10">
    <property type="entry name" value="Immunoglobulins"/>
    <property type="match status" value="1"/>
</dbReference>
<sequence>MFLYSFLILLASQSASTEDISMVCHGSDEVLVQDPDRTVTLERTELEETFTCLLYPTHIMNCSWLFHTLEKDTQLSVYISECKDDELVYFKNHTSVENEGSRSWRFDEDEKNHIVVVFNMSRHDKWKVYATKYEMDELRLLPPPSNINASIKDGNLFVAWNLPKTKTTQNPACFDYQLDVGGMETLTDLSAVLHFTKPKTVPTHTYRVRMRTKVRRVCSGCGHWSEWSPTVIVEQSPYTVDPLVILAVSLGIPMMLLAVLLLVRHQRLIKILFPPIPRPPLEYKHFLERNDPLSFFHPAPPARHEEEITEVEDAELNPEKTF</sequence>
<feature type="signal peptide" evidence="9">
    <location>
        <begin position="1"/>
        <end position="17"/>
    </location>
</feature>
<evidence type="ECO:0000256" key="6">
    <source>
        <dbReference type="ARBA" id="ARBA00023170"/>
    </source>
</evidence>
<keyword evidence="5 8" id="KW-0472">Membrane</keyword>
<dbReference type="InterPro" id="IPR036116">
    <property type="entry name" value="FN3_sf"/>
</dbReference>
<evidence type="ECO:0000256" key="1">
    <source>
        <dbReference type="ARBA" id="ARBA00004479"/>
    </source>
</evidence>
<evidence type="ECO:0000259" key="10">
    <source>
        <dbReference type="PROSITE" id="PS50853"/>
    </source>
</evidence>
<evidence type="ECO:0000256" key="9">
    <source>
        <dbReference type="SAM" id="SignalP"/>
    </source>
</evidence>
<proteinExistence type="predicted"/>
<dbReference type="AlphaFoldDB" id="A0A2I4B9H3"/>
<evidence type="ECO:0000256" key="2">
    <source>
        <dbReference type="ARBA" id="ARBA00022692"/>
    </source>
</evidence>
<feature type="domain" description="Fibronectin type-III" evidence="10">
    <location>
        <begin position="143"/>
        <end position="236"/>
    </location>
</feature>
<dbReference type="GO" id="GO:0004896">
    <property type="term" value="F:cytokine receptor activity"/>
    <property type="evidence" value="ECO:0007669"/>
    <property type="project" value="TreeGrafter"/>
</dbReference>
<dbReference type="OrthoDB" id="9835959at2759"/>
<evidence type="ECO:0000256" key="4">
    <source>
        <dbReference type="ARBA" id="ARBA00022989"/>
    </source>
</evidence>
<feature type="chain" id="PRO_5014140886" evidence="9">
    <location>
        <begin position="18"/>
        <end position="322"/>
    </location>
</feature>
<dbReference type="InterPro" id="IPR003961">
    <property type="entry name" value="FN3_dom"/>
</dbReference>
<keyword evidence="3 9" id="KW-0732">Signal</keyword>
<evidence type="ECO:0000256" key="3">
    <source>
        <dbReference type="ARBA" id="ARBA00022729"/>
    </source>
</evidence>
<dbReference type="KEGG" id="alim:106517882"/>
<evidence type="ECO:0000256" key="7">
    <source>
        <dbReference type="ARBA" id="ARBA00023180"/>
    </source>
</evidence>
<dbReference type="STRING" id="52670.A0A2I4B9H3"/>
<dbReference type="RefSeq" id="XP_013864375.1">
    <property type="nucleotide sequence ID" value="XM_014008921.1"/>
</dbReference>
<dbReference type="SUPFAM" id="SSF49265">
    <property type="entry name" value="Fibronectin type III"/>
    <property type="match status" value="1"/>
</dbReference>
<comment type="subcellular location">
    <subcellularLocation>
        <location evidence="1">Membrane</location>
        <topology evidence="1">Single-pass type I membrane protein</topology>
    </subcellularLocation>
</comment>
<keyword evidence="6 12" id="KW-0675">Receptor</keyword>
<evidence type="ECO:0000313" key="12">
    <source>
        <dbReference type="RefSeq" id="XP_013864375.1"/>
    </source>
</evidence>
<organism evidence="11 12">
    <name type="scientific">Austrofundulus limnaeus</name>
    <name type="common">Annual killifish</name>
    <dbReference type="NCBI Taxonomy" id="52670"/>
    <lineage>
        <taxon>Eukaryota</taxon>
        <taxon>Metazoa</taxon>
        <taxon>Chordata</taxon>
        <taxon>Craniata</taxon>
        <taxon>Vertebrata</taxon>
        <taxon>Euteleostomi</taxon>
        <taxon>Actinopterygii</taxon>
        <taxon>Neopterygii</taxon>
        <taxon>Teleostei</taxon>
        <taxon>Neoteleostei</taxon>
        <taxon>Acanthomorphata</taxon>
        <taxon>Ovalentaria</taxon>
        <taxon>Atherinomorphae</taxon>
        <taxon>Cyprinodontiformes</taxon>
        <taxon>Rivulidae</taxon>
        <taxon>Austrofundulus</taxon>
    </lineage>
</organism>
<dbReference type="Proteomes" id="UP000192220">
    <property type="component" value="Unplaced"/>
</dbReference>
<dbReference type="GO" id="GO:0009897">
    <property type="term" value="C:external side of plasma membrane"/>
    <property type="evidence" value="ECO:0007669"/>
    <property type="project" value="TreeGrafter"/>
</dbReference>
<accession>A0A2I4B9H3</accession>
<keyword evidence="2 8" id="KW-0812">Transmembrane</keyword>
<evidence type="ECO:0000313" key="11">
    <source>
        <dbReference type="Proteomes" id="UP000192220"/>
    </source>
</evidence>